<evidence type="ECO:0000256" key="1">
    <source>
        <dbReference type="SAM" id="Phobius"/>
    </source>
</evidence>
<reference evidence="3 4" key="1">
    <citation type="journal article" date="2014" name="Genome Announc.">
        <title>Draft Genome Sequences of Two Isolates of the Roseobacter Group, Sulfitobacter sp. Strains 3SOLIMAR09 and 1FIGIMAR09, from Harbors of Mallorca Island (Mediterranean Sea).</title>
        <authorList>
            <person name="Mas-Llado M."/>
            <person name="Pina-Villalonga J.M."/>
            <person name="Brunet-Galmes I."/>
            <person name="Nogales B."/>
            <person name="Bosch R."/>
        </authorList>
    </citation>
    <scope>NUCLEOTIDE SEQUENCE [LARGE SCALE GENOMIC DNA]</scope>
    <source>
        <strain evidence="3 4">1FIGIMAR09</strain>
    </source>
</reference>
<keyword evidence="3" id="KW-0808">Transferase</keyword>
<keyword evidence="1" id="KW-0812">Transmembrane</keyword>
<sequence length="350" mass="39723">MAKPSYIPSLDGLRAVSIALVFLSHVGFGHVVPGGFGVTIFFFLSGYLITTLMTREWDQHGSIAMGAFYLRRVVRLSPPILFVLLVSALLVWAGWAEGRLDIRTISSQIFFYYNYFSLYASDPATVNGLGILWSLAVEEHFYLIWPTLFILLVNTRFEIRYLLVLLLAVVVWRAIRVFGLGTDEWTIYISTDTRLDSLLYGCLLAMLTWRGHADRLFGPSLPVRMAWLGGAVVVLLVCLSIRDETFRSIPRYSLQGLALMPIFHYAVTQPSDLWFRPLNWAPLRKIGQWSFTIYLIHYVIIEALIYSGFAALGDWTLVVTSAALSAAFAAATYRWLEKPFHPLRRRLTGH</sequence>
<feature type="transmembrane region" description="Helical" evidence="1">
    <location>
        <begin position="315"/>
        <end position="336"/>
    </location>
</feature>
<dbReference type="InterPro" id="IPR050879">
    <property type="entry name" value="Acyltransferase_3"/>
</dbReference>
<dbReference type="Pfam" id="PF01757">
    <property type="entry name" value="Acyl_transf_3"/>
    <property type="match status" value="1"/>
</dbReference>
<name>A0A061SJQ2_9RHOB</name>
<evidence type="ECO:0000313" key="3">
    <source>
        <dbReference type="EMBL" id="KAJ01956.1"/>
    </source>
</evidence>
<dbReference type="eggNOG" id="COG1835">
    <property type="taxonomic scope" value="Bacteria"/>
</dbReference>
<dbReference type="GO" id="GO:0016020">
    <property type="term" value="C:membrane"/>
    <property type="evidence" value="ECO:0007669"/>
    <property type="project" value="TreeGrafter"/>
</dbReference>
<feature type="transmembrane region" description="Helical" evidence="1">
    <location>
        <begin position="159"/>
        <end position="175"/>
    </location>
</feature>
<accession>A0A061SJQ2</accession>
<evidence type="ECO:0000313" key="4">
    <source>
        <dbReference type="Proteomes" id="UP000027337"/>
    </source>
</evidence>
<dbReference type="GO" id="GO:0016747">
    <property type="term" value="F:acyltransferase activity, transferring groups other than amino-acyl groups"/>
    <property type="evidence" value="ECO:0007669"/>
    <property type="project" value="InterPro"/>
</dbReference>
<feature type="transmembrane region" description="Helical" evidence="1">
    <location>
        <begin position="225"/>
        <end position="242"/>
    </location>
</feature>
<dbReference type="PANTHER" id="PTHR23028:SF53">
    <property type="entry name" value="ACYL_TRANSF_3 DOMAIN-CONTAINING PROTEIN"/>
    <property type="match status" value="1"/>
</dbReference>
<protein>
    <submittedName>
        <fullName evidence="3">Acyltransferase</fullName>
    </submittedName>
</protein>
<keyword evidence="4" id="KW-1185">Reference proteome</keyword>
<feature type="domain" description="Acyltransferase 3" evidence="2">
    <location>
        <begin position="8"/>
        <end position="333"/>
    </location>
</feature>
<dbReference type="Proteomes" id="UP000027337">
    <property type="component" value="Unassembled WGS sequence"/>
</dbReference>
<comment type="caution">
    <text evidence="3">The sequence shown here is derived from an EMBL/GenBank/DDBJ whole genome shotgun (WGS) entry which is preliminary data.</text>
</comment>
<feature type="transmembrane region" description="Helical" evidence="1">
    <location>
        <begin position="34"/>
        <end position="53"/>
    </location>
</feature>
<dbReference type="PANTHER" id="PTHR23028">
    <property type="entry name" value="ACETYLTRANSFERASE"/>
    <property type="match status" value="1"/>
</dbReference>
<dbReference type="InterPro" id="IPR002656">
    <property type="entry name" value="Acyl_transf_3_dom"/>
</dbReference>
<organism evidence="3 4">
    <name type="scientific">Sulfitobacter mediterraneus</name>
    <dbReference type="NCBI Taxonomy" id="83219"/>
    <lineage>
        <taxon>Bacteria</taxon>
        <taxon>Pseudomonadati</taxon>
        <taxon>Pseudomonadota</taxon>
        <taxon>Alphaproteobacteria</taxon>
        <taxon>Rhodobacterales</taxon>
        <taxon>Roseobacteraceae</taxon>
        <taxon>Sulfitobacter</taxon>
    </lineage>
</organism>
<keyword evidence="3" id="KW-0012">Acyltransferase</keyword>
<keyword evidence="1" id="KW-1133">Transmembrane helix</keyword>
<evidence type="ECO:0000259" key="2">
    <source>
        <dbReference type="Pfam" id="PF01757"/>
    </source>
</evidence>
<dbReference type="STRING" id="83219.PM02_16355"/>
<proteinExistence type="predicted"/>
<feature type="transmembrane region" description="Helical" evidence="1">
    <location>
        <begin position="131"/>
        <end position="152"/>
    </location>
</feature>
<dbReference type="AlphaFoldDB" id="A0A061SJQ2"/>
<dbReference type="GO" id="GO:0009103">
    <property type="term" value="P:lipopolysaccharide biosynthetic process"/>
    <property type="evidence" value="ECO:0007669"/>
    <property type="project" value="TreeGrafter"/>
</dbReference>
<dbReference type="RefSeq" id="WP_037910513.1">
    <property type="nucleotide sequence ID" value="NZ_JEMU01000016.1"/>
</dbReference>
<feature type="transmembrane region" description="Helical" evidence="1">
    <location>
        <begin position="73"/>
        <end position="95"/>
    </location>
</feature>
<gene>
    <name evidence="3" type="ORF">PM02_16355</name>
</gene>
<feature type="transmembrane region" description="Helical" evidence="1">
    <location>
        <begin position="289"/>
        <end position="309"/>
    </location>
</feature>
<keyword evidence="1" id="KW-0472">Membrane</keyword>
<dbReference type="EMBL" id="JEMU01000016">
    <property type="protein sequence ID" value="KAJ01956.1"/>
    <property type="molecule type" value="Genomic_DNA"/>
</dbReference>